<reference evidence="1 2" key="1">
    <citation type="submission" date="2019-12" db="EMBL/GenBank/DDBJ databases">
        <title>Genomic-based taxomic classification of the family Erythrobacteraceae.</title>
        <authorList>
            <person name="Xu L."/>
        </authorList>
    </citation>
    <scope>NUCLEOTIDE SEQUENCE [LARGE SCALE GENOMIC DNA]</scope>
    <source>
        <strain evidence="1 2">M0322</strain>
    </source>
</reference>
<dbReference type="Proteomes" id="UP000466966">
    <property type="component" value="Unassembled WGS sequence"/>
</dbReference>
<keyword evidence="2" id="KW-1185">Reference proteome</keyword>
<dbReference type="EMBL" id="WTYV01000004">
    <property type="protein sequence ID" value="MXO72369.1"/>
    <property type="molecule type" value="Genomic_DNA"/>
</dbReference>
<proteinExistence type="predicted"/>
<sequence length="77" mass="8133">MPVSAPSFDPQWIAGRALVADVAGATGLPFEALLDELTRVPDSMLDLLAAPDGWARLADTVAARFGAYPTHYAPTVH</sequence>
<name>A0A844YXT0_9SPHN</name>
<gene>
    <name evidence="1" type="ORF">GRI99_12095</name>
</gene>
<dbReference type="RefSeq" id="WP_160772277.1">
    <property type="nucleotide sequence ID" value="NZ_WTYV01000004.1"/>
</dbReference>
<evidence type="ECO:0000313" key="2">
    <source>
        <dbReference type="Proteomes" id="UP000466966"/>
    </source>
</evidence>
<protein>
    <submittedName>
        <fullName evidence="1">Uncharacterized protein</fullName>
    </submittedName>
</protein>
<comment type="caution">
    <text evidence="1">The sequence shown here is derived from an EMBL/GenBank/DDBJ whole genome shotgun (WGS) entry which is preliminary data.</text>
</comment>
<accession>A0A844YXT0</accession>
<dbReference type="AlphaFoldDB" id="A0A844YXT0"/>
<evidence type="ECO:0000313" key="1">
    <source>
        <dbReference type="EMBL" id="MXO72369.1"/>
    </source>
</evidence>
<organism evidence="1 2">
    <name type="scientific">Alteraurantiacibacter buctensis</name>
    <dbReference type="NCBI Taxonomy" id="1503981"/>
    <lineage>
        <taxon>Bacteria</taxon>
        <taxon>Pseudomonadati</taxon>
        <taxon>Pseudomonadota</taxon>
        <taxon>Alphaproteobacteria</taxon>
        <taxon>Sphingomonadales</taxon>
        <taxon>Erythrobacteraceae</taxon>
        <taxon>Alteraurantiacibacter</taxon>
    </lineage>
</organism>